<evidence type="ECO:0000313" key="2">
    <source>
        <dbReference type="EMBL" id="KAL3266290.1"/>
    </source>
</evidence>
<dbReference type="Proteomes" id="UP001516400">
    <property type="component" value="Unassembled WGS sequence"/>
</dbReference>
<protein>
    <submittedName>
        <fullName evidence="2">Uncharacterized protein</fullName>
    </submittedName>
</protein>
<proteinExistence type="predicted"/>
<gene>
    <name evidence="2" type="ORF">HHI36_010470</name>
</gene>
<reference evidence="2 3" key="1">
    <citation type="journal article" date="2021" name="BMC Biol.">
        <title>Horizontally acquired antibacterial genes associated with adaptive radiation of ladybird beetles.</title>
        <authorList>
            <person name="Li H.S."/>
            <person name="Tang X.F."/>
            <person name="Huang Y.H."/>
            <person name="Xu Z.Y."/>
            <person name="Chen M.L."/>
            <person name="Du X.Y."/>
            <person name="Qiu B.Y."/>
            <person name="Chen P.T."/>
            <person name="Zhang W."/>
            <person name="Slipinski A."/>
            <person name="Escalona H.E."/>
            <person name="Waterhouse R.M."/>
            <person name="Zwick A."/>
            <person name="Pang H."/>
        </authorList>
    </citation>
    <scope>NUCLEOTIDE SEQUENCE [LARGE SCALE GENOMIC DNA]</scope>
    <source>
        <strain evidence="2">SYSU2018</strain>
    </source>
</reference>
<evidence type="ECO:0000313" key="3">
    <source>
        <dbReference type="Proteomes" id="UP001516400"/>
    </source>
</evidence>
<dbReference type="EMBL" id="JABFTP020000001">
    <property type="protein sequence ID" value="KAL3266290.1"/>
    <property type="molecule type" value="Genomic_DNA"/>
</dbReference>
<feature type="chain" id="PRO_5044786079" evidence="1">
    <location>
        <begin position="19"/>
        <end position="150"/>
    </location>
</feature>
<keyword evidence="1" id="KW-0732">Signal</keyword>
<name>A0ABD2MJ11_9CUCU</name>
<dbReference type="AlphaFoldDB" id="A0ABD2MJ11"/>
<sequence>MNSLILVVAILGVSNIGASENREKRGLISSLGYGIDSSLSSLSASSLSLPLSASVISSPSILSSPTIIKTVEPLPIVKTVVAPQYHVIKAIAPQPLTVSYVSAPAISLAPSLSLSSHSLGSYSSLPSVSSGGLLKSYKWGGIPVTSYKTW</sequence>
<organism evidence="2 3">
    <name type="scientific">Cryptolaemus montrouzieri</name>
    <dbReference type="NCBI Taxonomy" id="559131"/>
    <lineage>
        <taxon>Eukaryota</taxon>
        <taxon>Metazoa</taxon>
        <taxon>Ecdysozoa</taxon>
        <taxon>Arthropoda</taxon>
        <taxon>Hexapoda</taxon>
        <taxon>Insecta</taxon>
        <taxon>Pterygota</taxon>
        <taxon>Neoptera</taxon>
        <taxon>Endopterygota</taxon>
        <taxon>Coleoptera</taxon>
        <taxon>Polyphaga</taxon>
        <taxon>Cucujiformia</taxon>
        <taxon>Coccinelloidea</taxon>
        <taxon>Coccinellidae</taxon>
        <taxon>Scymninae</taxon>
        <taxon>Scymnini</taxon>
        <taxon>Cryptolaemus</taxon>
    </lineage>
</organism>
<feature type="signal peptide" evidence="1">
    <location>
        <begin position="1"/>
        <end position="18"/>
    </location>
</feature>
<accession>A0ABD2MJ11</accession>
<comment type="caution">
    <text evidence="2">The sequence shown here is derived from an EMBL/GenBank/DDBJ whole genome shotgun (WGS) entry which is preliminary data.</text>
</comment>
<evidence type="ECO:0000256" key="1">
    <source>
        <dbReference type="SAM" id="SignalP"/>
    </source>
</evidence>
<keyword evidence="3" id="KW-1185">Reference proteome</keyword>